<evidence type="ECO:0000313" key="6">
    <source>
        <dbReference type="EMBL" id="MDA0178843.1"/>
    </source>
</evidence>
<dbReference type="InterPro" id="IPR004111">
    <property type="entry name" value="Repressor_TetR_C"/>
</dbReference>
<keyword evidence="2 4" id="KW-0238">DNA-binding</keyword>
<keyword evidence="3" id="KW-0804">Transcription</keyword>
<accession>A0A9X3N351</accession>
<reference evidence="6" key="1">
    <citation type="submission" date="2022-10" db="EMBL/GenBank/DDBJ databases">
        <title>The WGS of Solirubrobacter phytolaccae KCTC 29190.</title>
        <authorList>
            <person name="Jiang Z."/>
        </authorList>
    </citation>
    <scope>NUCLEOTIDE SEQUENCE</scope>
    <source>
        <strain evidence="6">KCTC 29190</strain>
    </source>
</reference>
<dbReference type="SUPFAM" id="SSF48498">
    <property type="entry name" value="Tetracyclin repressor-like, C-terminal domain"/>
    <property type="match status" value="1"/>
</dbReference>
<evidence type="ECO:0000256" key="3">
    <source>
        <dbReference type="ARBA" id="ARBA00023163"/>
    </source>
</evidence>
<sequence>MPTASSRSERPALTRDAIVAKAVEIADAEGLDAVSIRRLAADLPARPMSLYNHITDKQELVGLMLDRIIDEGLIGDALSPDWREAMRQIARSARAAAERHPWLTIGLGATRAQRESFHRHHEESLRALAGLRASDADKRRLLLAVDSFTWGHVAMEAARRSEALAAMQIPDDGFEVGLEWILAGAAAALGEPPL</sequence>
<proteinExistence type="predicted"/>
<dbReference type="EMBL" id="JAPDDP010000002">
    <property type="protein sequence ID" value="MDA0178843.1"/>
    <property type="molecule type" value="Genomic_DNA"/>
</dbReference>
<dbReference type="Pfam" id="PF02909">
    <property type="entry name" value="TetR_C_1"/>
    <property type="match status" value="1"/>
</dbReference>
<dbReference type="AlphaFoldDB" id="A0A9X3N351"/>
<evidence type="ECO:0000256" key="4">
    <source>
        <dbReference type="PROSITE-ProRule" id="PRU00335"/>
    </source>
</evidence>
<evidence type="ECO:0000256" key="2">
    <source>
        <dbReference type="ARBA" id="ARBA00023125"/>
    </source>
</evidence>
<keyword evidence="7" id="KW-1185">Reference proteome</keyword>
<dbReference type="Proteomes" id="UP001147653">
    <property type="component" value="Unassembled WGS sequence"/>
</dbReference>
<name>A0A9X3N351_9ACTN</name>
<protein>
    <submittedName>
        <fullName evidence="6">TetR/AcrR family transcriptional regulator C-terminal domain-containing protein</fullName>
    </submittedName>
</protein>
<dbReference type="GO" id="GO:0000976">
    <property type="term" value="F:transcription cis-regulatory region binding"/>
    <property type="evidence" value="ECO:0007669"/>
    <property type="project" value="TreeGrafter"/>
</dbReference>
<comment type="caution">
    <text evidence="6">The sequence shown here is derived from an EMBL/GenBank/DDBJ whole genome shotgun (WGS) entry which is preliminary data.</text>
</comment>
<evidence type="ECO:0000259" key="5">
    <source>
        <dbReference type="PROSITE" id="PS50977"/>
    </source>
</evidence>
<dbReference type="GO" id="GO:0045892">
    <property type="term" value="P:negative regulation of DNA-templated transcription"/>
    <property type="evidence" value="ECO:0007669"/>
    <property type="project" value="InterPro"/>
</dbReference>
<gene>
    <name evidence="6" type="ORF">OJ997_00930</name>
</gene>
<dbReference type="InterPro" id="IPR001647">
    <property type="entry name" value="HTH_TetR"/>
</dbReference>
<dbReference type="Gene3D" id="1.10.357.10">
    <property type="entry name" value="Tetracycline Repressor, domain 2"/>
    <property type="match status" value="1"/>
</dbReference>
<dbReference type="RefSeq" id="WP_270023112.1">
    <property type="nucleotide sequence ID" value="NZ_JAPDDP010000002.1"/>
</dbReference>
<evidence type="ECO:0000313" key="7">
    <source>
        <dbReference type="Proteomes" id="UP001147653"/>
    </source>
</evidence>
<dbReference type="InterPro" id="IPR036271">
    <property type="entry name" value="Tet_transcr_reg_TetR-rel_C_sf"/>
</dbReference>
<evidence type="ECO:0000256" key="1">
    <source>
        <dbReference type="ARBA" id="ARBA00023015"/>
    </source>
</evidence>
<dbReference type="PANTHER" id="PTHR30055:SF151">
    <property type="entry name" value="TRANSCRIPTIONAL REGULATORY PROTEIN"/>
    <property type="match status" value="1"/>
</dbReference>
<dbReference type="InterPro" id="IPR050109">
    <property type="entry name" value="HTH-type_TetR-like_transc_reg"/>
</dbReference>
<feature type="DNA-binding region" description="H-T-H motif" evidence="4">
    <location>
        <begin position="35"/>
        <end position="54"/>
    </location>
</feature>
<dbReference type="GO" id="GO:0003700">
    <property type="term" value="F:DNA-binding transcription factor activity"/>
    <property type="evidence" value="ECO:0007669"/>
    <property type="project" value="TreeGrafter"/>
</dbReference>
<organism evidence="6 7">
    <name type="scientific">Solirubrobacter phytolaccae</name>
    <dbReference type="NCBI Taxonomy" id="1404360"/>
    <lineage>
        <taxon>Bacteria</taxon>
        <taxon>Bacillati</taxon>
        <taxon>Actinomycetota</taxon>
        <taxon>Thermoleophilia</taxon>
        <taxon>Solirubrobacterales</taxon>
        <taxon>Solirubrobacteraceae</taxon>
        <taxon>Solirubrobacter</taxon>
    </lineage>
</organism>
<dbReference type="InterPro" id="IPR009057">
    <property type="entry name" value="Homeodomain-like_sf"/>
</dbReference>
<keyword evidence="1" id="KW-0805">Transcription regulation</keyword>
<dbReference type="PANTHER" id="PTHR30055">
    <property type="entry name" value="HTH-TYPE TRANSCRIPTIONAL REGULATOR RUTR"/>
    <property type="match status" value="1"/>
</dbReference>
<feature type="domain" description="HTH tetR-type" evidence="5">
    <location>
        <begin position="12"/>
        <end position="72"/>
    </location>
</feature>
<dbReference type="PROSITE" id="PS50977">
    <property type="entry name" value="HTH_TETR_2"/>
    <property type="match status" value="1"/>
</dbReference>
<dbReference type="SUPFAM" id="SSF46689">
    <property type="entry name" value="Homeodomain-like"/>
    <property type="match status" value="1"/>
</dbReference>